<dbReference type="EMBL" id="KV878359">
    <property type="protein sequence ID" value="OJJ42475.1"/>
    <property type="molecule type" value="Genomic_DNA"/>
</dbReference>
<dbReference type="VEuPathDB" id="FungiDB:ASPZODRAFT_29201"/>
<evidence type="ECO:0000313" key="2">
    <source>
        <dbReference type="Proteomes" id="UP000184188"/>
    </source>
</evidence>
<dbReference type="GeneID" id="34614638"/>
<protein>
    <submittedName>
        <fullName evidence="1">Uncharacterized protein</fullName>
    </submittedName>
</protein>
<proteinExistence type="predicted"/>
<dbReference type="AlphaFoldDB" id="A0A1L9S5P7"/>
<dbReference type="Proteomes" id="UP000184188">
    <property type="component" value="Unassembled WGS sequence"/>
</dbReference>
<organism evidence="1 2">
    <name type="scientific">Penicilliopsis zonata CBS 506.65</name>
    <dbReference type="NCBI Taxonomy" id="1073090"/>
    <lineage>
        <taxon>Eukaryota</taxon>
        <taxon>Fungi</taxon>
        <taxon>Dikarya</taxon>
        <taxon>Ascomycota</taxon>
        <taxon>Pezizomycotina</taxon>
        <taxon>Eurotiomycetes</taxon>
        <taxon>Eurotiomycetidae</taxon>
        <taxon>Eurotiales</taxon>
        <taxon>Aspergillaceae</taxon>
        <taxon>Penicilliopsis</taxon>
    </lineage>
</organism>
<reference evidence="2" key="1">
    <citation type="journal article" date="2017" name="Genome Biol.">
        <title>Comparative genomics reveals high biological diversity and specific adaptations in the industrially and medically important fungal genus Aspergillus.</title>
        <authorList>
            <person name="de Vries R.P."/>
            <person name="Riley R."/>
            <person name="Wiebenga A."/>
            <person name="Aguilar-Osorio G."/>
            <person name="Amillis S."/>
            <person name="Uchima C.A."/>
            <person name="Anderluh G."/>
            <person name="Asadollahi M."/>
            <person name="Askin M."/>
            <person name="Barry K."/>
            <person name="Battaglia E."/>
            <person name="Bayram O."/>
            <person name="Benocci T."/>
            <person name="Braus-Stromeyer S.A."/>
            <person name="Caldana C."/>
            <person name="Canovas D."/>
            <person name="Cerqueira G.C."/>
            <person name="Chen F."/>
            <person name="Chen W."/>
            <person name="Choi C."/>
            <person name="Clum A."/>
            <person name="Dos Santos R.A."/>
            <person name="Damasio A.R."/>
            <person name="Diallinas G."/>
            <person name="Emri T."/>
            <person name="Fekete E."/>
            <person name="Flipphi M."/>
            <person name="Freyberg S."/>
            <person name="Gallo A."/>
            <person name="Gournas C."/>
            <person name="Habgood R."/>
            <person name="Hainaut M."/>
            <person name="Harispe M.L."/>
            <person name="Henrissat B."/>
            <person name="Hilden K.S."/>
            <person name="Hope R."/>
            <person name="Hossain A."/>
            <person name="Karabika E."/>
            <person name="Karaffa L."/>
            <person name="Karanyi Z."/>
            <person name="Krasevec N."/>
            <person name="Kuo A."/>
            <person name="Kusch H."/>
            <person name="LaButti K."/>
            <person name="Lagendijk E.L."/>
            <person name="Lapidus A."/>
            <person name="Levasseur A."/>
            <person name="Lindquist E."/>
            <person name="Lipzen A."/>
            <person name="Logrieco A.F."/>
            <person name="MacCabe A."/>
            <person name="Maekelae M.R."/>
            <person name="Malavazi I."/>
            <person name="Melin P."/>
            <person name="Meyer V."/>
            <person name="Mielnichuk N."/>
            <person name="Miskei M."/>
            <person name="Molnar A.P."/>
            <person name="Mule G."/>
            <person name="Ngan C.Y."/>
            <person name="Orejas M."/>
            <person name="Orosz E."/>
            <person name="Ouedraogo J.P."/>
            <person name="Overkamp K.M."/>
            <person name="Park H.-S."/>
            <person name="Perrone G."/>
            <person name="Piumi F."/>
            <person name="Punt P.J."/>
            <person name="Ram A.F."/>
            <person name="Ramon A."/>
            <person name="Rauscher S."/>
            <person name="Record E."/>
            <person name="Riano-Pachon D.M."/>
            <person name="Robert V."/>
            <person name="Roehrig J."/>
            <person name="Ruller R."/>
            <person name="Salamov A."/>
            <person name="Salih N.S."/>
            <person name="Samson R.A."/>
            <person name="Sandor E."/>
            <person name="Sanguinetti M."/>
            <person name="Schuetze T."/>
            <person name="Sepcic K."/>
            <person name="Shelest E."/>
            <person name="Sherlock G."/>
            <person name="Sophianopoulou V."/>
            <person name="Squina F.M."/>
            <person name="Sun H."/>
            <person name="Susca A."/>
            <person name="Todd R.B."/>
            <person name="Tsang A."/>
            <person name="Unkles S.E."/>
            <person name="van de Wiele N."/>
            <person name="van Rossen-Uffink D."/>
            <person name="Oliveira J.V."/>
            <person name="Vesth T.C."/>
            <person name="Visser J."/>
            <person name="Yu J.-H."/>
            <person name="Zhou M."/>
            <person name="Andersen M.R."/>
            <person name="Archer D.B."/>
            <person name="Baker S.E."/>
            <person name="Benoit I."/>
            <person name="Brakhage A.A."/>
            <person name="Braus G.H."/>
            <person name="Fischer R."/>
            <person name="Frisvad J.C."/>
            <person name="Goldman G.H."/>
            <person name="Houbraken J."/>
            <person name="Oakley B."/>
            <person name="Pocsi I."/>
            <person name="Scazzocchio C."/>
            <person name="Seiboth B."/>
            <person name="vanKuyk P.A."/>
            <person name="Wortman J."/>
            <person name="Dyer P.S."/>
            <person name="Grigoriev I.V."/>
        </authorList>
    </citation>
    <scope>NUCLEOTIDE SEQUENCE [LARGE SCALE GENOMIC DNA]</scope>
    <source>
        <strain evidence="2">CBS 506.65</strain>
    </source>
</reference>
<dbReference type="OrthoDB" id="5332773at2759"/>
<name>A0A1L9S5P7_9EURO</name>
<sequence length="119" mass="13342">MACLDPSSTTKPRCCCRASSSRSVDLRAWSARARSPWSISFLLRVDHEGQNVIWATDLYTTRDRALGVILRLLETDDEVFHREPYYEDAQTRIQNAVCAKLGQEAVPTLKANGELGLNS</sequence>
<keyword evidence="2" id="KW-1185">Reference proteome</keyword>
<dbReference type="RefSeq" id="XP_022576985.1">
    <property type="nucleotide sequence ID" value="XM_022728174.1"/>
</dbReference>
<evidence type="ECO:0000313" key="1">
    <source>
        <dbReference type="EMBL" id="OJJ42475.1"/>
    </source>
</evidence>
<gene>
    <name evidence="1" type="ORF">ASPZODRAFT_29201</name>
</gene>
<accession>A0A1L9S5P7</accession>